<keyword evidence="3" id="KW-1185">Reference proteome</keyword>
<evidence type="ECO:0000256" key="1">
    <source>
        <dbReference type="SAM" id="SignalP"/>
    </source>
</evidence>
<feature type="chain" id="PRO_5043493818" evidence="1">
    <location>
        <begin position="23"/>
        <end position="96"/>
    </location>
</feature>
<sequence>MVELKILHSYLMILLVMGLQGATKIMDMEEVCNGTNNQTNLVSPSTHFGWMPSLCNWIKQLLENRDLVLARFHFHGTKTSFSDSEWEKNSRSYVCQ</sequence>
<keyword evidence="1" id="KW-0732">Signal</keyword>
<evidence type="ECO:0000313" key="2">
    <source>
        <dbReference type="EMBL" id="CAH1443679.1"/>
    </source>
</evidence>
<dbReference type="EMBL" id="CAKMRJ010005523">
    <property type="protein sequence ID" value="CAH1443679.1"/>
    <property type="molecule type" value="Genomic_DNA"/>
</dbReference>
<proteinExistence type="predicted"/>
<dbReference type="Proteomes" id="UP001157418">
    <property type="component" value="Unassembled WGS sequence"/>
</dbReference>
<organism evidence="2 3">
    <name type="scientific">Lactuca virosa</name>
    <dbReference type="NCBI Taxonomy" id="75947"/>
    <lineage>
        <taxon>Eukaryota</taxon>
        <taxon>Viridiplantae</taxon>
        <taxon>Streptophyta</taxon>
        <taxon>Embryophyta</taxon>
        <taxon>Tracheophyta</taxon>
        <taxon>Spermatophyta</taxon>
        <taxon>Magnoliopsida</taxon>
        <taxon>eudicotyledons</taxon>
        <taxon>Gunneridae</taxon>
        <taxon>Pentapetalae</taxon>
        <taxon>asterids</taxon>
        <taxon>campanulids</taxon>
        <taxon>Asterales</taxon>
        <taxon>Asteraceae</taxon>
        <taxon>Cichorioideae</taxon>
        <taxon>Cichorieae</taxon>
        <taxon>Lactucinae</taxon>
        <taxon>Lactuca</taxon>
    </lineage>
</organism>
<name>A0AAU9P0W3_9ASTR</name>
<reference evidence="2 3" key="1">
    <citation type="submission" date="2022-01" db="EMBL/GenBank/DDBJ databases">
        <authorList>
            <person name="Xiong W."/>
            <person name="Schranz E."/>
        </authorList>
    </citation>
    <scope>NUCLEOTIDE SEQUENCE [LARGE SCALE GENOMIC DNA]</scope>
</reference>
<protein>
    <submittedName>
        <fullName evidence="2">Uncharacterized protein</fullName>
    </submittedName>
</protein>
<evidence type="ECO:0000313" key="3">
    <source>
        <dbReference type="Proteomes" id="UP001157418"/>
    </source>
</evidence>
<comment type="caution">
    <text evidence="2">The sequence shown here is derived from an EMBL/GenBank/DDBJ whole genome shotgun (WGS) entry which is preliminary data.</text>
</comment>
<gene>
    <name evidence="2" type="ORF">LVIROSA_LOCUS29580</name>
</gene>
<feature type="signal peptide" evidence="1">
    <location>
        <begin position="1"/>
        <end position="22"/>
    </location>
</feature>
<dbReference type="AlphaFoldDB" id="A0AAU9P0W3"/>
<accession>A0AAU9P0W3</accession>